<dbReference type="Proteomes" id="UP001177258">
    <property type="component" value="Unassembled WGS sequence"/>
</dbReference>
<reference evidence="2 4" key="1">
    <citation type="submission" date="2023-07" db="EMBL/GenBank/DDBJ databases">
        <title>Unpublished Manusciprt.</title>
        <authorList>
            <person name="Aydin F."/>
            <person name="Tarhane S."/>
            <person name="Saticioglu I.B."/>
            <person name="Karakaya E."/>
            <person name="Abay S."/>
            <person name="Guran O."/>
            <person name="Bozkurt E."/>
            <person name="Uzum N."/>
            <person name="Olgun K."/>
            <person name="Jablonski D."/>
        </authorList>
    </citation>
    <scope>NUCLEOTIDE SEQUENCE</scope>
    <source>
        <strain evidence="4">faydin-H75</strain>
        <strain evidence="2">Faydin-H76</strain>
    </source>
</reference>
<accession>A0AA90PYW8</accession>
<protein>
    <recommendedName>
        <fullName evidence="5">Lipoprotein</fullName>
    </recommendedName>
</protein>
<dbReference type="EMBL" id="JAUPEV010000006">
    <property type="protein sequence ID" value="MDO7253194.1"/>
    <property type="molecule type" value="Genomic_DNA"/>
</dbReference>
<evidence type="ECO:0000313" key="1">
    <source>
        <dbReference type="EMBL" id="MDO7253194.1"/>
    </source>
</evidence>
<dbReference type="PROSITE" id="PS51257">
    <property type="entry name" value="PROKAR_LIPOPROTEIN"/>
    <property type="match status" value="1"/>
</dbReference>
<dbReference type="RefSeq" id="WP_305517041.1">
    <property type="nucleotide sequence ID" value="NZ_JAUPEV010000006.1"/>
</dbReference>
<dbReference type="EMBL" id="JAUYZK010000006">
    <property type="protein sequence ID" value="MDP2539118.1"/>
    <property type="molecule type" value="Genomic_DNA"/>
</dbReference>
<evidence type="ECO:0008006" key="5">
    <source>
        <dbReference type="Google" id="ProtNLM"/>
    </source>
</evidence>
<name>A0AA90PYW8_9HELI</name>
<keyword evidence="4" id="KW-1185">Reference proteome</keyword>
<sequence>MKPFKIYFLVAICTILVFIGCAAKKPKPQTTYTTIKCETICKNNHCNQKCIGVEEVK</sequence>
<reference evidence="1" key="2">
    <citation type="submission" date="2023-07" db="EMBL/GenBank/DDBJ databases">
        <authorList>
            <person name="Aydin F."/>
            <person name="Tarhane S."/>
            <person name="Saticioglu I.B."/>
            <person name="Karakaya E."/>
            <person name="Abay S."/>
            <person name="Guran O."/>
            <person name="Bozkurt E."/>
            <person name="Uzum N."/>
            <person name="Olgun K."/>
            <person name="Jablonski D."/>
        </authorList>
    </citation>
    <scope>NUCLEOTIDE SEQUENCE</scope>
    <source>
        <strain evidence="1">Faydin-H75</strain>
    </source>
</reference>
<evidence type="ECO:0000313" key="3">
    <source>
        <dbReference type="Proteomes" id="UP001177258"/>
    </source>
</evidence>
<gene>
    <name evidence="1" type="ORF">Q5I04_04635</name>
    <name evidence="2" type="ORF">Q5I06_04950</name>
</gene>
<proteinExistence type="predicted"/>
<evidence type="ECO:0000313" key="2">
    <source>
        <dbReference type="EMBL" id="MDP2539118.1"/>
    </source>
</evidence>
<evidence type="ECO:0000313" key="4">
    <source>
        <dbReference type="Proteomes" id="UP001240777"/>
    </source>
</evidence>
<organism evidence="2 3">
    <name type="scientific">Helicobacter cappadocius</name>
    <dbReference type="NCBI Taxonomy" id="3063998"/>
    <lineage>
        <taxon>Bacteria</taxon>
        <taxon>Pseudomonadati</taxon>
        <taxon>Campylobacterota</taxon>
        <taxon>Epsilonproteobacteria</taxon>
        <taxon>Campylobacterales</taxon>
        <taxon>Helicobacteraceae</taxon>
        <taxon>Helicobacter</taxon>
    </lineage>
</organism>
<dbReference type="Proteomes" id="UP001240777">
    <property type="component" value="Unassembled WGS sequence"/>
</dbReference>
<reference evidence="1 3" key="3">
    <citation type="journal article" date="2024" name="Syst. Appl. Microbiol.">
        <title>Helicobacter cappadocius sp. nov., from lizards: The first psychrotrophic Helicobacter species.</title>
        <authorList>
            <person name="Aydin F."/>
            <person name="Tarhane S."/>
            <person name="Karakaya E."/>
            <person name="Abay S."/>
            <person name="Kayman T."/>
            <person name="Guran O."/>
            <person name="Bozkurt E."/>
            <person name="Uzum N."/>
            <person name="Avci A."/>
            <person name="Olgun K."/>
            <person name="Jablonski D."/>
            <person name="Guran C."/>
            <person name="Burcin Saticioglu I."/>
        </authorList>
    </citation>
    <scope>NUCLEOTIDE SEQUENCE [LARGE SCALE GENOMIC DNA]</scope>
    <source>
        <strain evidence="1">Faydin-H75</strain>
        <strain evidence="3">faydin-H76</strain>
    </source>
</reference>
<dbReference type="AlphaFoldDB" id="A0AA90PYW8"/>
<comment type="caution">
    <text evidence="2">The sequence shown here is derived from an EMBL/GenBank/DDBJ whole genome shotgun (WGS) entry which is preliminary data.</text>
</comment>